<keyword evidence="1" id="KW-0732">Signal</keyword>
<feature type="chain" id="PRO_5047219037" evidence="1">
    <location>
        <begin position="28"/>
        <end position="119"/>
    </location>
</feature>
<name>A0ABU2SMC7_9ACTN</name>
<comment type="caution">
    <text evidence="2">The sequence shown here is derived from an EMBL/GenBank/DDBJ whole genome shotgun (WGS) entry which is preliminary data.</text>
</comment>
<reference evidence="2" key="1">
    <citation type="submission" date="2024-05" db="EMBL/GenBank/DDBJ databases">
        <title>30 novel species of actinomycetes from the DSMZ collection.</title>
        <authorList>
            <person name="Nouioui I."/>
        </authorList>
    </citation>
    <scope>NUCLEOTIDE SEQUENCE</scope>
    <source>
        <strain evidence="2">DSM 40473</strain>
    </source>
</reference>
<protein>
    <submittedName>
        <fullName evidence="2">Uncharacterized protein</fullName>
    </submittedName>
</protein>
<feature type="signal peptide" evidence="1">
    <location>
        <begin position="1"/>
        <end position="27"/>
    </location>
</feature>
<organism evidence="2 3">
    <name type="scientific">Streptomyces hesseae</name>
    <dbReference type="NCBI Taxonomy" id="3075519"/>
    <lineage>
        <taxon>Bacteria</taxon>
        <taxon>Bacillati</taxon>
        <taxon>Actinomycetota</taxon>
        <taxon>Actinomycetes</taxon>
        <taxon>Kitasatosporales</taxon>
        <taxon>Streptomycetaceae</taxon>
        <taxon>Streptomyces</taxon>
    </lineage>
</organism>
<accession>A0ABU2SMC7</accession>
<evidence type="ECO:0000313" key="3">
    <source>
        <dbReference type="Proteomes" id="UP001180531"/>
    </source>
</evidence>
<proteinExistence type="predicted"/>
<dbReference type="EMBL" id="JAVRFI010000006">
    <property type="protein sequence ID" value="MDT0449943.1"/>
    <property type="molecule type" value="Genomic_DNA"/>
</dbReference>
<sequence length="119" mass="12727">MARLRVIATAAVSALALLLATPGSASAVASGQFNYEYTDVNTHEVDDSQLLNPATNTCITVPEVASGAAKFAFSPQNLTDTVLWVYSKKYCGGDKQIISQKAKGPKTLHFLSFNFPTNE</sequence>
<dbReference type="Proteomes" id="UP001180531">
    <property type="component" value="Unassembled WGS sequence"/>
</dbReference>
<evidence type="ECO:0000313" key="2">
    <source>
        <dbReference type="EMBL" id="MDT0449943.1"/>
    </source>
</evidence>
<dbReference type="RefSeq" id="WP_311610526.1">
    <property type="nucleotide sequence ID" value="NZ_JAVRFI010000006.1"/>
</dbReference>
<evidence type="ECO:0000256" key="1">
    <source>
        <dbReference type="SAM" id="SignalP"/>
    </source>
</evidence>
<gene>
    <name evidence="2" type="ORF">RM609_12810</name>
</gene>
<keyword evidence="3" id="KW-1185">Reference proteome</keyword>